<dbReference type="InterPro" id="IPR029021">
    <property type="entry name" value="Prot-tyrosine_phosphatase-like"/>
</dbReference>
<name>A0ABQ7TAQ2_PHRPL</name>
<dbReference type="InterPro" id="IPR000387">
    <property type="entry name" value="Tyr_Pase_dom"/>
</dbReference>
<sequence>MAPCILHPGGVWLPLLLVLLLLCLPEQQGKIKSTKITTPPPTTTPVPSPVPEVTIRNQTVDSLEIEWTQPGDAHVATYMYRICLSKCTNVSQSPHIVKDLKAGVTYTVVVYVVTKNNINSTEKAINATTAPKDLNAKLYMYYLSWFPENNPDLLKNETVTGTSYTIHQLQPGLLYFVNVSSMIHDLNLKSKEMTEWFLTPPCPPTNFSIQMINQTAAVFTWVIPSSPFSGYQLKWKSLADSKENQTCLQNSSTGAVLSGLTPSTNYTFTLLSLAKGKNLSVCSTDVQQHGATSIYLQDEERKGSHHRTSGCCAAPLSHPQLAAALFQEMEVSKLITVSFSCMELSLPPSREHPGLRKHSNGLEKPKPDVGPPEVLASLCVPPCTDSIFPFSLLSQQQLQDIGTGQSQSVAERPENQEKNRYSNVLPYDHARVQLIPRPGDPNSDYINASYMPGFKRGKEFIAAQGPLRETVYDFWRMIWEQRSTTLVMLTNCVESGRVKCERYWPLDYTPCTYEDISVSVVTETILPDWTVRDFRIKRVSEWDHGVPHTTNAVLHFRDLVRGHIEEHEDSGPALVHCSAGVGRTGTFIALDSLLRQAQEEGQMDLHIKAASLPPQSQYIFLHQCLLERIKPAVKNGTEETEYTAVYENTLALQNYEVSRV</sequence>
<dbReference type="InterPro" id="IPR013783">
    <property type="entry name" value="Ig-like_fold"/>
</dbReference>
<protein>
    <recommendedName>
        <fullName evidence="16">Protein-tyrosine-phosphatase</fullName>
    </recommendedName>
</protein>
<dbReference type="SMART" id="SM00194">
    <property type="entry name" value="PTPc"/>
    <property type="match status" value="1"/>
</dbReference>
<evidence type="ECO:0000256" key="1">
    <source>
        <dbReference type="ARBA" id="ARBA00004167"/>
    </source>
</evidence>
<evidence type="ECO:0000259" key="12">
    <source>
        <dbReference type="PROSITE" id="PS50056"/>
    </source>
</evidence>
<dbReference type="SMART" id="SM00060">
    <property type="entry name" value="FN3"/>
    <property type="match status" value="2"/>
</dbReference>
<feature type="domain" description="Fibronectin type-III" evidence="13">
    <location>
        <begin position="203"/>
        <end position="295"/>
    </location>
</feature>
<evidence type="ECO:0000256" key="4">
    <source>
        <dbReference type="ARBA" id="ARBA00022801"/>
    </source>
</evidence>
<dbReference type="CDD" id="cd00063">
    <property type="entry name" value="FN3"/>
    <property type="match status" value="2"/>
</dbReference>
<evidence type="ECO:0000256" key="10">
    <source>
        <dbReference type="SAM" id="SignalP"/>
    </source>
</evidence>
<feature type="signal peptide" evidence="10">
    <location>
        <begin position="1"/>
        <end position="29"/>
    </location>
</feature>
<keyword evidence="3 10" id="KW-0732">Signal</keyword>
<evidence type="ECO:0000256" key="9">
    <source>
        <dbReference type="SAM" id="MobiDB-lite"/>
    </source>
</evidence>
<keyword evidence="6" id="KW-1133">Transmembrane helix</keyword>
<dbReference type="PROSITE" id="PS00383">
    <property type="entry name" value="TYR_PHOSPHATASE_1"/>
    <property type="match status" value="1"/>
</dbReference>
<keyword evidence="5" id="KW-0904">Protein phosphatase</keyword>
<dbReference type="Proteomes" id="UP000826234">
    <property type="component" value="Unassembled WGS sequence"/>
</dbReference>
<feature type="chain" id="PRO_5047047089" description="Protein-tyrosine-phosphatase" evidence="10">
    <location>
        <begin position="30"/>
        <end position="660"/>
    </location>
</feature>
<keyword evidence="2" id="KW-0812">Transmembrane</keyword>
<evidence type="ECO:0000256" key="3">
    <source>
        <dbReference type="ARBA" id="ARBA00022729"/>
    </source>
</evidence>
<keyword evidence="8" id="KW-0325">Glycoprotein</keyword>
<dbReference type="InterPro" id="IPR000242">
    <property type="entry name" value="PTP_cat"/>
</dbReference>
<dbReference type="Pfam" id="PF00102">
    <property type="entry name" value="Y_phosphatase"/>
    <property type="match status" value="1"/>
</dbReference>
<dbReference type="EMBL" id="JAIPUX010000521">
    <property type="protein sequence ID" value="KAH0626511.1"/>
    <property type="molecule type" value="Genomic_DNA"/>
</dbReference>
<reference evidence="14 15" key="1">
    <citation type="journal article" date="2022" name="Gigascience">
        <title>A chromosome-level genome assembly and annotation of the desert horned lizard, Phrynosoma platyrhinos, provides insight into chromosomal rearrangements among reptiles.</title>
        <authorList>
            <person name="Koochekian N."/>
            <person name="Ascanio A."/>
            <person name="Farleigh K."/>
            <person name="Card D.C."/>
            <person name="Schield D.R."/>
            <person name="Castoe T.A."/>
            <person name="Jezkova T."/>
        </authorList>
    </citation>
    <scope>NUCLEOTIDE SEQUENCE [LARGE SCALE GENOMIC DNA]</scope>
    <source>
        <strain evidence="14">NK-2021</strain>
    </source>
</reference>
<comment type="caution">
    <text evidence="14">The sequence shown here is derived from an EMBL/GenBank/DDBJ whole genome shotgun (WGS) entry which is preliminary data.</text>
</comment>
<gene>
    <name evidence="14" type="ORF">JD844_001535</name>
</gene>
<evidence type="ECO:0008006" key="16">
    <source>
        <dbReference type="Google" id="ProtNLM"/>
    </source>
</evidence>
<evidence type="ECO:0000259" key="13">
    <source>
        <dbReference type="PROSITE" id="PS50853"/>
    </source>
</evidence>
<evidence type="ECO:0000256" key="2">
    <source>
        <dbReference type="ARBA" id="ARBA00022692"/>
    </source>
</evidence>
<dbReference type="InterPro" id="IPR003961">
    <property type="entry name" value="FN3_dom"/>
</dbReference>
<evidence type="ECO:0000259" key="11">
    <source>
        <dbReference type="PROSITE" id="PS50055"/>
    </source>
</evidence>
<dbReference type="InterPro" id="IPR016130">
    <property type="entry name" value="Tyr_Pase_AS"/>
</dbReference>
<feature type="compositionally biased region" description="Basic and acidic residues" evidence="9">
    <location>
        <begin position="349"/>
        <end position="367"/>
    </location>
</feature>
<evidence type="ECO:0000256" key="8">
    <source>
        <dbReference type="ARBA" id="ARBA00023180"/>
    </source>
</evidence>
<accession>A0ABQ7TAQ2</accession>
<dbReference type="PROSITE" id="PS50853">
    <property type="entry name" value="FN3"/>
    <property type="match status" value="1"/>
</dbReference>
<keyword evidence="4" id="KW-0378">Hydrolase</keyword>
<proteinExistence type="predicted"/>
<dbReference type="PRINTS" id="PR00700">
    <property type="entry name" value="PRTYPHPHTASE"/>
</dbReference>
<dbReference type="SUPFAM" id="SSF49265">
    <property type="entry name" value="Fibronectin type III"/>
    <property type="match status" value="2"/>
</dbReference>
<comment type="subcellular location">
    <subcellularLocation>
        <location evidence="1">Membrane</location>
        <topology evidence="1">Single-pass membrane protein</topology>
    </subcellularLocation>
</comment>
<dbReference type="PROSITE" id="PS50056">
    <property type="entry name" value="TYR_PHOSPHATASE_2"/>
    <property type="match status" value="1"/>
</dbReference>
<evidence type="ECO:0000256" key="5">
    <source>
        <dbReference type="ARBA" id="ARBA00022912"/>
    </source>
</evidence>
<dbReference type="SUPFAM" id="SSF52799">
    <property type="entry name" value="(Phosphotyrosine protein) phosphatases II"/>
    <property type="match status" value="1"/>
</dbReference>
<feature type="region of interest" description="Disordered" evidence="9">
    <location>
        <begin position="348"/>
        <end position="368"/>
    </location>
</feature>
<dbReference type="InterPro" id="IPR050713">
    <property type="entry name" value="RTP_Phos/Ushers"/>
</dbReference>
<dbReference type="Gene3D" id="2.60.40.10">
    <property type="entry name" value="Immunoglobulins"/>
    <property type="match status" value="2"/>
</dbReference>
<evidence type="ECO:0000313" key="14">
    <source>
        <dbReference type="EMBL" id="KAH0626511.1"/>
    </source>
</evidence>
<feature type="domain" description="Tyrosine specific protein phosphatases" evidence="12">
    <location>
        <begin position="554"/>
        <end position="605"/>
    </location>
</feature>
<feature type="domain" description="Tyrosine-protein phosphatase" evidence="11">
    <location>
        <begin position="390"/>
        <end position="652"/>
    </location>
</feature>
<evidence type="ECO:0000256" key="7">
    <source>
        <dbReference type="ARBA" id="ARBA00023136"/>
    </source>
</evidence>
<dbReference type="PANTHER" id="PTHR46957">
    <property type="entry name" value="CYTOKINE RECEPTOR"/>
    <property type="match status" value="1"/>
</dbReference>
<evidence type="ECO:0000313" key="15">
    <source>
        <dbReference type="Proteomes" id="UP000826234"/>
    </source>
</evidence>
<dbReference type="SMART" id="SM00404">
    <property type="entry name" value="PTPc_motif"/>
    <property type="match status" value="1"/>
</dbReference>
<dbReference type="InterPro" id="IPR003595">
    <property type="entry name" value="Tyr_Pase_cat"/>
</dbReference>
<dbReference type="Gene3D" id="3.90.190.10">
    <property type="entry name" value="Protein tyrosine phosphatase superfamily"/>
    <property type="match status" value="1"/>
</dbReference>
<dbReference type="Pfam" id="PF00041">
    <property type="entry name" value="fn3"/>
    <property type="match status" value="2"/>
</dbReference>
<keyword evidence="7" id="KW-0472">Membrane</keyword>
<dbReference type="PANTHER" id="PTHR46957:SF10">
    <property type="entry name" value="PROTEIN TYROSINE PHOSPHATASE, RECEPTOR TYPE, H"/>
    <property type="match status" value="1"/>
</dbReference>
<organism evidence="14 15">
    <name type="scientific">Phrynosoma platyrhinos</name>
    <name type="common">Desert horned lizard</name>
    <dbReference type="NCBI Taxonomy" id="52577"/>
    <lineage>
        <taxon>Eukaryota</taxon>
        <taxon>Metazoa</taxon>
        <taxon>Chordata</taxon>
        <taxon>Craniata</taxon>
        <taxon>Vertebrata</taxon>
        <taxon>Euteleostomi</taxon>
        <taxon>Lepidosauria</taxon>
        <taxon>Squamata</taxon>
        <taxon>Bifurcata</taxon>
        <taxon>Unidentata</taxon>
        <taxon>Episquamata</taxon>
        <taxon>Toxicofera</taxon>
        <taxon>Iguania</taxon>
        <taxon>Phrynosomatidae</taxon>
        <taxon>Phrynosomatinae</taxon>
        <taxon>Phrynosoma</taxon>
    </lineage>
</organism>
<keyword evidence="15" id="KW-1185">Reference proteome</keyword>
<dbReference type="InterPro" id="IPR036116">
    <property type="entry name" value="FN3_sf"/>
</dbReference>
<dbReference type="PROSITE" id="PS50055">
    <property type="entry name" value="TYR_PHOSPHATASE_PTP"/>
    <property type="match status" value="1"/>
</dbReference>
<evidence type="ECO:0000256" key="6">
    <source>
        <dbReference type="ARBA" id="ARBA00022989"/>
    </source>
</evidence>